<dbReference type="PANTHER" id="PTHR12697:SF5">
    <property type="entry name" value="DEOXYHYPUSINE HYDROXYLASE"/>
    <property type="match status" value="1"/>
</dbReference>
<protein>
    <recommendedName>
        <fullName evidence="2">HEAT repeat domain-containing protein</fullName>
    </recommendedName>
</protein>
<sequence>MMKSMSWMLLACLLGLMAYAEETQEQKVERLIRELQNEDSNVRSNAAFALSAIGEGAVDAVPALRQLLQDKSAKRFVLVNVVLALSSIGEGAKDAVPALRQLLQNKDAYVRRIAREALGEIGSVDAVSAPIQASKKSNSASKKLTVDDIFPTDWVLDVQITLDPKDWDTIRYQSRNFFEALQESRQYAPLDHPYTYVEASVSIDGVEFPQVGIRKKGFLGSQNSTRPSLKIKLNHVDQEGQIEGLTNLTFNNNQQDVSL</sequence>
<dbReference type="EMBL" id="UINC01076299">
    <property type="protein sequence ID" value="SVC15333.1"/>
    <property type="molecule type" value="Genomic_DNA"/>
</dbReference>
<dbReference type="GO" id="GO:0016491">
    <property type="term" value="F:oxidoreductase activity"/>
    <property type="evidence" value="ECO:0007669"/>
    <property type="project" value="TreeGrafter"/>
</dbReference>
<evidence type="ECO:0000313" key="1">
    <source>
        <dbReference type="EMBL" id="SVC15333.1"/>
    </source>
</evidence>
<dbReference type="Gene3D" id="1.25.10.10">
    <property type="entry name" value="Leucine-rich Repeat Variant"/>
    <property type="match status" value="2"/>
</dbReference>
<dbReference type="SUPFAM" id="SSF48371">
    <property type="entry name" value="ARM repeat"/>
    <property type="match status" value="1"/>
</dbReference>
<accession>A0A382JVU1</accession>
<feature type="non-terminal residue" evidence="1">
    <location>
        <position position="259"/>
    </location>
</feature>
<dbReference type="Pfam" id="PF13646">
    <property type="entry name" value="HEAT_2"/>
    <property type="match status" value="1"/>
</dbReference>
<dbReference type="PANTHER" id="PTHR12697">
    <property type="entry name" value="PBS LYASE HEAT-LIKE PROTEIN"/>
    <property type="match status" value="1"/>
</dbReference>
<proteinExistence type="predicted"/>
<dbReference type="InterPro" id="IPR004155">
    <property type="entry name" value="PBS_lyase_HEAT"/>
</dbReference>
<organism evidence="1">
    <name type="scientific">marine metagenome</name>
    <dbReference type="NCBI Taxonomy" id="408172"/>
    <lineage>
        <taxon>unclassified sequences</taxon>
        <taxon>metagenomes</taxon>
        <taxon>ecological metagenomes</taxon>
    </lineage>
</organism>
<dbReference type="SMART" id="SM00567">
    <property type="entry name" value="EZ_HEAT"/>
    <property type="match status" value="3"/>
</dbReference>
<dbReference type="InterPro" id="IPR016024">
    <property type="entry name" value="ARM-type_fold"/>
</dbReference>
<name>A0A382JVU1_9ZZZZ</name>
<gene>
    <name evidence="1" type="ORF">METZ01_LOCUS268187</name>
</gene>
<reference evidence="1" key="1">
    <citation type="submission" date="2018-05" db="EMBL/GenBank/DDBJ databases">
        <authorList>
            <person name="Lanie J.A."/>
            <person name="Ng W.-L."/>
            <person name="Kazmierczak K.M."/>
            <person name="Andrzejewski T.M."/>
            <person name="Davidsen T.M."/>
            <person name="Wayne K.J."/>
            <person name="Tettelin H."/>
            <person name="Glass J.I."/>
            <person name="Rusch D."/>
            <person name="Podicherti R."/>
            <person name="Tsui H.-C.T."/>
            <person name="Winkler M.E."/>
        </authorList>
    </citation>
    <scope>NUCLEOTIDE SEQUENCE</scope>
</reference>
<dbReference type="AlphaFoldDB" id="A0A382JVU1"/>
<dbReference type="InterPro" id="IPR011989">
    <property type="entry name" value="ARM-like"/>
</dbReference>
<evidence type="ECO:0008006" key="2">
    <source>
        <dbReference type="Google" id="ProtNLM"/>
    </source>
</evidence>